<evidence type="ECO:0000313" key="1">
    <source>
        <dbReference type="EMBL" id="GGO52856.1"/>
    </source>
</evidence>
<proteinExistence type="predicted"/>
<dbReference type="EMBL" id="BMMP01000012">
    <property type="protein sequence ID" value="GGO52856.1"/>
    <property type="molecule type" value="Genomic_DNA"/>
</dbReference>
<evidence type="ECO:0000313" key="2">
    <source>
        <dbReference type="Proteomes" id="UP000631535"/>
    </source>
</evidence>
<gene>
    <name evidence="1" type="ORF">GCM10012287_38130</name>
</gene>
<organism evidence="1 2">
    <name type="scientific">Streptomyces daqingensis</name>
    <dbReference type="NCBI Taxonomy" id="1472640"/>
    <lineage>
        <taxon>Bacteria</taxon>
        <taxon>Bacillati</taxon>
        <taxon>Actinomycetota</taxon>
        <taxon>Actinomycetes</taxon>
        <taxon>Kitasatosporales</taxon>
        <taxon>Streptomycetaceae</taxon>
        <taxon>Streptomyces</taxon>
    </lineage>
</organism>
<name>A0ABQ2MJM0_9ACTN</name>
<sequence>MGTTGIEPVTSDAPPRSVAVRAVLPAVAAFGSPLGSHAYCLSERMGAGAAALPERSERVAAGVRTPLTSGGTASYDAYAGARIR</sequence>
<accession>A0ABQ2MJM0</accession>
<reference evidence="2" key="1">
    <citation type="journal article" date="2019" name="Int. J. Syst. Evol. Microbiol.">
        <title>The Global Catalogue of Microorganisms (GCM) 10K type strain sequencing project: providing services to taxonomists for standard genome sequencing and annotation.</title>
        <authorList>
            <consortium name="The Broad Institute Genomics Platform"/>
            <consortium name="The Broad Institute Genome Sequencing Center for Infectious Disease"/>
            <person name="Wu L."/>
            <person name="Ma J."/>
        </authorList>
    </citation>
    <scope>NUCLEOTIDE SEQUENCE [LARGE SCALE GENOMIC DNA]</scope>
    <source>
        <strain evidence="2">CGMCC 4.7178</strain>
    </source>
</reference>
<dbReference type="Proteomes" id="UP000631535">
    <property type="component" value="Unassembled WGS sequence"/>
</dbReference>
<protein>
    <submittedName>
        <fullName evidence="1">Uncharacterized protein</fullName>
    </submittedName>
</protein>
<keyword evidence="2" id="KW-1185">Reference proteome</keyword>
<comment type="caution">
    <text evidence="1">The sequence shown here is derived from an EMBL/GenBank/DDBJ whole genome shotgun (WGS) entry which is preliminary data.</text>
</comment>